<proteinExistence type="predicted"/>
<organism evidence="2 3">
    <name type="scientific">Hoeflea olei</name>
    <dbReference type="NCBI Taxonomy" id="1480615"/>
    <lineage>
        <taxon>Bacteria</taxon>
        <taxon>Pseudomonadati</taxon>
        <taxon>Pseudomonadota</taxon>
        <taxon>Alphaproteobacteria</taxon>
        <taxon>Hyphomicrobiales</taxon>
        <taxon>Rhizobiaceae</taxon>
        <taxon>Hoeflea</taxon>
    </lineage>
</organism>
<dbReference type="Proteomes" id="UP000094795">
    <property type="component" value="Unassembled WGS sequence"/>
</dbReference>
<dbReference type="InterPro" id="IPR016032">
    <property type="entry name" value="Sig_transdc_resp-reg_C-effctor"/>
</dbReference>
<evidence type="ECO:0000313" key="3">
    <source>
        <dbReference type="Proteomes" id="UP000094795"/>
    </source>
</evidence>
<dbReference type="STRING" id="1480615.AWJ14_00010"/>
<evidence type="ECO:0000313" key="2">
    <source>
        <dbReference type="EMBL" id="OCW58657.1"/>
    </source>
</evidence>
<protein>
    <recommendedName>
        <fullName evidence="1">HTH luxR-type domain-containing protein</fullName>
    </recommendedName>
</protein>
<dbReference type="AlphaFoldDB" id="A0A1C1YYW6"/>
<keyword evidence="3" id="KW-1185">Reference proteome</keyword>
<sequence length="373" mass="41107">MGIDERAMRERLFEAALSPELWTDCLISLSDYVGGSSVNLIVLDRPGERPYLEHFVRGDDHTYASYIETYIAIDRRVPRVAEAPVNTVLLEHQVLTEEERRTDIVYNEVLATGGMRNLMLTNLSAGPAYMGVGVAPHDDAVPFEPEQVERLTRILPDFRHALRFYIANRDLELQRSALGDLWAYAGKAVVILNIHGAVLFANQRAEEMQRGGLMRMSAGRLRFAERASELAWQQQAGRLHGDAAEPFGAFLAEHPVTREQYSVRLVGAAPIVSSLPSFKSPAVILTLEPLSEALSIGTREIDRFCRLFGVTAAESRAVAAVAAGRPLDALAEEAGVALDTVRKQLKSAMLKCGVSSQKALISRLERFCFVCAG</sequence>
<dbReference type="GO" id="GO:0006355">
    <property type="term" value="P:regulation of DNA-templated transcription"/>
    <property type="evidence" value="ECO:0007669"/>
    <property type="project" value="InterPro"/>
</dbReference>
<dbReference type="SUPFAM" id="SSF46894">
    <property type="entry name" value="C-terminal effector domain of the bipartite response regulators"/>
    <property type="match status" value="1"/>
</dbReference>
<reference evidence="2 3" key="1">
    <citation type="submission" date="2015-12" db="EMBL/GenBank/DDBJ databases">
        <authorList>
            <person name="Shamseldin A."/>
            <person name="Moawad H."/>
            <person name="Abd El-Rahim W.M."/>
            <person name="Sadowsky M.J."/>
        </authorList>
    </citation>
    <scope>NUCLEOTIDE SEQUENCE [LARGE SCALE GENOMIC DNA]</scope>
    <source>
        <strain evidence="2 3">JC234</strain>
    </source>
</reference>
<feature type="domain" description="HTH luxR-type" evidence="1">
    <location>
        <begin position="307"/>
        <end position="364"/>
    </location>
</feature>
<evidence type="ECO:0000259" key="1">
    <source>
        <dbReference type="SMART" id="SM00421"/>
    </source>
</evidence>
<dbReference type="EMBL" id="LQZT01000004">
    <property type="protein sequence ID" value="OCW58657.1"/>
    <property type="molecule type" value="Genomic_DNA"/>
</dbReference>
<comment type="caution">
    <text evidence="2">The sequence shown here is derived from an EMBL/GenBank/DDBJ whole genome shotgun (WGS) entry which is preliminary data.</text>
</comment>
<dbReference type="SMART" id="SM00421">
    <property type="entry name" value="HTH_LUXR"/>
    <property type="match status" value="1"/>
</dbReference>
<accession>A0A1C1YYW6</accession>
<name>A0A1C1YYW6_9HYPH</name>
<dbReference type="InterPro" id="IPR000792">
    <property type="entry name" value="Tscrpt_reg_LuxR_C"/>
</dbReference>
<gene>
    <name evidence="2" type="ORF">AWJ14_00010</name>
</gene>
<dbReference type="GO" id="GO:0003677">
    <property type="term" value="F:DNA binding"/>
    <property type="evidence" value="ECO:0007669"/>
    <property type="project" value="InterPro"/>
</dbReference>